<proteinExistence type="inferred from homology"/>
<evidence type="ECO:0000256" key="2">
    <source>
        <dbReference type="ARBA" id="ARBA00022694"/>
    </source>
</evidence>
<dbReference type="Pfam" id="PF01142">
    <property type="entry name" value="TruD"/>
    <property type="match status" value="1"/>
</dbReference>
<dbReference type="Proteomes" id="UP000694844">
    <property type="component" value="Chromosome 8"/>
</dbReference>
<dbReference type="SUPFAM" id="SSF55120">
    <property type="entry name" value="Pseudouridine synthase"/>
    <property type="match status" value="1"/>
</dbReference>
<feature type="domain" description="TRUD" evidence="6">
    <location>
        <begin position="338"/>
        <end position="575"/>
    </location>
</feature>
<dbReference type="OrthoDB" id="447290at2759"/>
<comment type="similarity">
    <text evidence="1">Belongs to the pseudouridine synthase TruD family.</text>
</comment>
<evidence type="ECO:0000259" key="6">
    <source>
        <dbReference type="PROSITE" id="PS50984"/>
    </source>
</evidence>
<dbReference type="GO" id="GO:0008033">
    <property type="term" value="P:tRNA processing"/>
    <property type="evidence" value="ECO:0007669"/>
    <property type="project" value="UniProtKB-KW"/>
</dbReference>
<dbReference type="InterPro" id="IPR011760">
    <property type="entry name" value="PsdUridine_synth_TruD_insert"/>
</dbReference>
<gene>
    <name evidence="8 9" type="primary">LOC111105897</name>
</gene>
<dbReference type="InterPro" id="IPR020103">
    <property type="entry name" value="PsdUridine_synth_cat_dom_sf"/>
</dbReference>
<dbReference type="GO" id="GO:0001522">
    <property type="term" value="P:pseudouridine synthesis"/>
    <property type="evidence" value="ECO:0007669"/>
    <property type="project" value="InterPro"/>
</dbReference>
<accession>A0A8B8AY05</accession>
<feature type="region of interest" description="Disordered" evidence="5">
    <location>
        <begin position="656"/>
        <end position="677"/>
    </location>
</feature>
<dbReference type="FunFam" id="3.30.2350.20:FF:000003">
    <property type="entry name" value="Pseudouridylate synthase 7 homolog"/>
    <property type="match status" value="1"/>
</dbReference>
<evidence type="ECO:0000313" key="9">
    <source>
        <dbReference type="RefSeq" id="XP_022296062.1"/>
    </source>
</evidence>
<name>A0A8B8AY05_CRAVI</name>
<dbReference type="Gene3D" id="3.30.2350.20">
    <property type="entry name" value="TruD, catalytic domain"/>
    <property type="match status" value="2"/>
</dbReference>
<dbReference type="NCBIfam" id="TIGR00094">
    <property type="entry name" value="tRNA_TruD_broad"/>
    <property type="match status" value="1"/>
</dbReference>
<dbReference type="GO" id="GO:0003723">
    <property type="term" value="F:RNA binding"/>
    <property type="evidence" value="ECO:0007669"/>
    <property type="project" value="InterPro"/>
</dbReference>
<feature type="compositionally biased region" description="Low complexity" evidence="5">
    <location>
        <begin position="661"/>
        <end position="677"/>
    </location>
</feature>
<evidence type="ECO:0000313" key="7">
    <source>
        <dbReference type="Proteomes" id="UP000694844"/>
    </source>
</evidence>
<evidence type="ECO:0000256" key="5">
    <source>
        <dbReference type="SAM" id="MobiDB-lite"/>
    </source>
</evidence>
<protein>
    <submittedName>
        <fullName evidence="8 9">Pseudouridylate synthase 7 homolog</fullName>
    </submittedName>
</protein>
<dbReference type="PANTHER" id="PTHR13326">
    <property type="entry name" value="TRNA PSEUDOURIDINE SYNTHASE D"/>
    <property type="match status" value="1"/>
</dbReference>
<dbReference type="InterPro" id="IPR001656">
    <property type="entry name" value="PsdUridine_synth_TruD"/>
</dbReference>
<dbReference type="AlphaFoldDB" id="A0A8B8AY05"/>
<feature type="compositionally biased region" description="Basic residues" evidence="5">
    <location>
        <begin position="1"/>
        <end position="21"/>
    </location>
</feature>
<feature type="region of interest" description="Disordered" evidence="5">
    <location>
        <begin position="482"/>
        <end position="506"/>
    </location>
</feature>
<dbReference type="CDD" id="cd02576">
    <property type="entry name" value="PseudoU_synth_ScPUS7"/>
    <property type="match status" value="1"/>
</dbReference>
<feature type="compositionally biased region" description="Acidic residues" evidence="5">
    <location>
        <begin position="46"/>
        <end position="58"/>
    </location>
</feature>
<organism evidence="7 9">
    <name type="scientific">Crassostrea virginica</name>
    <name type="common">Eastern oyster</name>
    <dbReference type="NCBI Taxonomy" id="6565"/>
    <lineage>
        <taxon>Eukaryota</taxon>
        <taxon>Metazoa</taxon>
        <taxon>Spiralia</taxon>
        <taxon>Lophotrochozoa</taxon>
        <taxon>Mollusca</taxon>
        <taxon>Bivalvia</taxon>
        <taxon>Autobranchia</taxon>
        <taxon>Pteriomorphia</taxon>
        <taxon>Ostreida</taxon>
        <taxon>Ostreoidea</taxon>
        <taxon>Ostreidae</taxon>
        <taxon>Crassostrea</taxon>
    </lineage>
</organism>
<reference evidence="8 9" key="1">
    <citation type="submission" date="2025-04" db="UniProtKB">
        <authorList>
            <consortium name="RefSeq"/>
        </authorList>
    </citation>
    <scope>IDENTIFICATION</scope>
    <source>
        <tissue evidence="8 9">Whole sample</tissue>
    </source>
</reference>
<evidence type="ECO:0000256" key="4">
    <source>
        <dbReference type="ARBA" id="ARBA00036943"/>
    </source>
</evidence>
<dbReference type="InterPro" id="IPR042214">
    <property type="entry name" value="TruD_catalytic"/>
</dbReference>
<comment type="catalytic activity">
    <reaction evidence="4">
        <text>a uridine in tRNA = a pseudouridine in tRNA</text>
        <dbReference type="Rhea" id="RHEA:54572"/>
        <dbReference type="Rhea" id="RHEA-COMP:13339"/>
        <dbReference type="Rhea" id="RHEA-COMP:13934"/>
        <dbReference type="ChEBI" id="CHEBI:65314"/>
        <dbReference type="ChEBI" id="CHEBI:65315"/>
    </reaction>
</comment>
<sequence length="677" mass="76805">MTRRGKGRFGGRGHWRGRGRGRGGYGRTSSESVDPEVPGSQGAETEGTEEGGQEEQGEMEGTVLKEGDVGITEYISSTPGFRAIIKLRYSDFIVNEIDEEGKLVKLTNLDVDPTLIQAMEEKEGEEGEEDSVLEGVLSPEQKEMLDDFNANPDGNRTIDICSPDDKDTRTKLHKVVKELYKNLESDSFFENETKFIRITAKGKGNRAAGHFNRQRPEWPTGCGNYCRFVLYKENMDTIEAIYKLSKFFHINKNMFQFAGTKDKRAFTSQDVTVYRVKAERLASANRHLYQIRLGNFRYVDRPLKLGQLSGNRFTIVLREVTGSEEVINTALESLKTHGFINYFGMQRFGTTSIPTYTVGKELLRGNFKEAGELILQPRAGEKEYLTQCRKSWWKDKNCMQMLSALPRKYNIERALLEGLIKYGENNYANAFQMIHRNTRMLYIHGYQSYIWNCVVSRRLKEFGFKPVVGDLVYKGDLKDLATKDENQPSGANGNTEDSDNSSRVTPAVVTEETLSQYTIHDVLLPLPGFDVLYPENKVGMWYTELLAADGLTVEGLKNPNKQYALTGRYRRLIVLPNDLNWQLYMYSDYTKQLTQSDLDLIQEKPEPTSDPDSTTKALKIELSLPQSCYATMALREILKIDTSSAYQITLNPSIKPDQSATAEVVTETQNQQQTSDT</sequence>
<keyword evidence="3" id="KW-0413">Isomerase</keyword>
<dbReference type="RefSeq" id="XP_022296061.1">
    <property type="nucleotide sequence ID" value="XM_022440353.1"/>
</dbReference>
<dbReference type="PIRSF" id="PIRSF037016">
    <property type="entry name" value="Pseudouridin_synth_euk_prd"/>
    <property type="match status" value="1"/>
</dbReference>
<dbReference type="PANTHER" id="PTHR13326:SF31">
    <property type="entry name" value="PSEUDOURIDYLATE SYNTHASE 7 HOMOLOG"/>
    <property type="match status" value="1"/>
</dbReference>
<evidence type="ECO:0000256" key="1">
    <source>
        <dbReference type="ARBA" id="ARBA00007953"/>
    </source>
</evidence>
<keyword evidence="2" id="KW-0819">tRNA processing</keyword>
<dbReference type="GO" id="GO:0009982">
    <property type="term" value="F:pseudouridine synthase activity"/>
    <property type="evidence" value="ECO:0007669"/>
    <property type="project" value="InterPro"/>
</dbReference>
<keyword evidence="7" id="KW-1185">Reference proteome</keyword>
<evidence type="ECO:0000256" key="3">
    <source>
        <dbReference type="ARBA" id="ARBA00023235"/>
    </source>
</evidence>
<dbReference type="GeneID" id="111105897"/>
<feature type="region of interest" description="Disordered" evidence="5">
    <location>
        <begin position="1"/>
        <end position="65"/>
    </location>
</feature>
<dbReference type="PROSITE" id="PS50984">
    <property type="entry name" value="TRUD"/>
    <property type="match status" value="1"/>
</dbReference>
<dbReference type="GO" id="GO:0005634">
    <property type="term" value="C:nucleus"/>
    <property type="evidence" value="ECO:0007669"/>
    <property type="project" value="TreeGrafter"/>
</dbReference>
<dbReference type="KEGG" id="cvn:111105897"/>
<evidence type="ECO:0000313" key="8">
    <source>
        <dbReference type="RefSeq" id="XP_022296061.1"/>
    </source>
</evidence>
<dbReference type="RefSeq" id="XP_022296062.1">
    <property type="nucleotide sequence ID" value="XM_022440354.1"/>
</dbReference>